<keyword evidence="5" id="KW-1185">Reference proteome</keyword>
<feature type="region of interest" description="Disordered" evidence="1">
    <location>
        <begin position="542"/>
        <end position="598"/>
    </location>
</feature>
<feature type="transmembrane region" description="Helical" evidence="2">
    <location>
        <begin position="170"/>
        <end position="188"/>
    </location>
</feature>
<dbReference type="InterPro" id="IPR038765">
    <property type="entry name" value="Papain-like_cys_pep_sf"/>
</dbReference>
<dbReference type="RefSeq" id="WP_315734331.1">
    <property type="nucleotide sequence ID" value="NZ_JAVYII010000007.1"/>
</dbReference>
<keyword evidence="2" id="KW-1133">Transmembrane helix</keyword>
<dbReference type="SMART" id="SM00460">
    <property type="entry name" value="TGc"/>
    <property type="match status" value="1"/>
</dbReference>
<evidence type="ECO:0000313" key="5">
    <source>
        <dbReference type="Proteomes" id="UP001268542"/>
    </source>
</evidence>
<feature type="transmembrane region" description="Helical" evidence="2">
    <location>
        <begin position="9"/>
        <end position="28"/>
    </location>
</feature>
<dbReference type="Gene3D" id="3.10.620.30">
    <property type="match status" value="1"/>
</dbReference>
<evidence type="ECO:0000256" key="1">
    <source>
        <dbReference type="SAM" id="MobiDB-lite"/>
    </source>
</evidence>
<comment type="caution">
    <text evidence="4">The sequence shown here is derived from an EMBL/GenBank/DDBJ whole genome shotgun (WGS) entry which is preliminary data.</text>
</comment>
<keyword evidence="2" id="KW-0812">Transmembrane</keyword>
<evidence type="ECO:0000259" key="3">
    <source>
        <dbReference type="SMART" id="SM00460"/>
    </source>
</evidence>
<dbReference type="InterPro" id="IPR052901">
    <property type="entry name" value="Bact_TGase-like"/>
</dbReference>
<keyword evidence="2" id="KW-0472">Membrane</keyword>
<feature type="transmembrane region" description="Helical" evidence="2">
    <location>
        <begin position="606"/>
        <end position="630"/>
    </location>
</feature>
<proteinExistence type="predicted"/>
<dbReference type="PANTHER" id="PTHR42736">
    <property type="entry name" value="PROTEIN-GLUTAMINE GAMMA-GLUTAMYLTRANSFERASE"/>
    <property type="match status" value="1"/>
</dbReference>
<dbReference type="InterPro" id="IPR002931">
    <property type="entry name" value="Transglutaminase-like"/>
</dbReference>
<reference evidence="4 5" key="1">
    <citation type="submission" date="2023-08" db="EMBL/GenBank/DDBJ databases">
        <title>Nocardioides seae sp. nov., a bacterium isolated from a soil.</title>
        <authorList>
            <person name="Wang X."/>
        </authorList>
    </citation>
    <scope>NUCLEOTIDE SEQUENCE [LARGE SCALE GENOMIC DNA]</scope>
    <source>
        <strain evidence="4 5">YZH12</strain>
    </source>
</reference>
<dbReference type="PANTHER" id="PTHR42736:SF1">
    <property type="entry name" value="PROTEIN-GLUTAMINE GAMMA-GLUTAMYLTRANSFERASE"/>
    <property type="match status" value="1"/>
</dbReference>
<gene>
    <name evidence="4" type="ORF">RDV89_15540</name>
</gene>
<feature type="transmembrane region" description="Helical" evidence="2">
    <location>
        <begin position="209"/>
        <end position="231"/>
    </location>
</feature>
<dbReference type="Proteomes" id="UP001268542">
    <property type="component" value="Unassembled WGS sequence"/>
</dbReference>
<feature type="domain" description="Transglutaminase-like" evidence="3">
    <location>
        <begin position="468"/>
        <end position="538"/>
    </location>
</feature>
<dbReference type="EMBL" id="JAVYII010000007">
    <property type="protein sequence ID" value="MDT9594497.1"/>
    <property type="molecule type" value="Genomic_DNA"/>
</dbReference>
<dbReference type="InterPro" id="IPR021878">
    <property type="entry name" value="TgpA_N"/>
</dbReference>
<organism evidence="4 5">
    <name type="scientific">Nocardioides imazamoxiresistens</name>
    <dbReference type="NCBI Taxonomy" id="3231893"/>
    <lineage>
        <taxon>Bacteria</taxon>
        <taxon>Bacillati</taxon>
        <taxon>Actinomycetota</taxon>
        <taxon>Actinomycetes</taxon>
        <taxon>Propionibacteriales</taxon>
        <taxon>Nocardioidaceae</taxon>
        <taxon>Nocardioides</taxon>
    </lineage>
</organism>
<feature type="transmembrane region" description="Helical" evidence="2">
    <location>
        <begin position="121"/>
        <end position="137"/>
    </location>
</feature>
<sequence length="763" mass="80520">MSGGVVGRVLRPTATAALAMATAIVVLQSWDGFTTDRSQLVVPAVVGGAALVLSGALARLARLPAVVTALVQLAVAVLLGTAIVAGAWPGPGAFGEVVDRLADATDAARAYPPPVPSVDGGIGPLLVVATLALLWMCDTLAGTVRAAPVVGLPLLAAYSLPVTILQDDSVVVWGVVGAVGYLALLAAQEQVDTAAWGRPHRAGRSPARLPVAAPVVGAATVALAVLVPLLVPVLDLGILDRARTGQASGDAVVLDDPTANLQGNLQRGEDVPLVELRTRDPRTPAPSYLRVSVLAEFDEDLQQWVAGELDERPLGEGIVRPEGVSATDPQVSWELEATDAFRSTWLPVLDDLTAIRADEGWRYRPQAGDFPRSDTTVAGRSWSLEQRPRRLTTEQLVDTDAGVDVDGLYVADPEVDERVTALAEEVAGGADDAYDAALALQTYFRDPRQFSYDLDVSAEGDDALTEFLFDTRTGFCQHFASAMAVMAREIGIPSRVVVGFLQPQPNGAGTWEYSAHDLHAWPELYFPGAGWVRFEPTPAQRAARVPPYATGAPAEDPSAEPSTPTTAPPSTSTPPSATATPGSPDEADADEPGDDRSDRVAGVPRWIVVSLAVLAGAVLLLGLALLPAVARARRRRARRRQGAEGAWAELRDGWVDHRLDWPDDRSPAATARAVLDDWPDADAAPAGAVRTLETMVVAVERERYARGDAARTGAAAGADQVDGALAVLEARATTLPRSRRWIARLAPPSLLGRRRADEPDADE</sequence>
<dbReference type="SUPFAM" id="SSF54001">
    <property type="entry name" value="Cysteine proteinases"/>
    <property type="match status" value="1"/>
</dbReference>
<dbReference type="Pfam" id="PF01841">
    <property type="entry name" value="Transglut_core"/>
    <property type="match status" value="1"/>
</dbReference>
<feature type="compositionally biased region" description="Low complexity" evidence="1">
    <location>
        <begin position="559"/>
        <end position="584"/>
    </location>
</feature>
<evidence type="ECO:0000313" key="4">
    <source>
        <dbReference type="EMBL" id="MDT9594497.1"/>
    </source>
</evidence>
<name>A0ABU3PZ12_9ACTN</name>
<feature type="transmembrane region" description="Helical" evidence="2">
    <location>
        <begin position="144"/>
        <end position="164"/>
    </location>
</feature>
<feature type="transmembrane region" description="Helical" evidence="2">
    <location>
        <begin position="65"/>
        <end position="88"/>
    </location>
</feature>
<feature type="transmembrane region" description="Helical" evidence="2">
    <location>
        <begin position="40"/>
        <end position="58"/>
    </location>
</feature>
<protein>
    <submittedName>
        <fullName evidence="4">TransglutaminaseTgpA domain-containing protein</fullName>
    </submittedName>
</protein>
<accession>A0ABU3PZ12</accession>
<evidence type="ECO:0000256" key="2">
    <source>
        <dbReference type="SAM" id="Phobius"/>
    </source>
</evidence>
<dbReference type="Pfam" id="PF11992">
    <property type="entry name" value="TgpA_N"/>
    <property type="match status" value="1"/>
</dbReference>